<dbReference type="SMART" id="SM01189">
    <property type="entry name" value="ELM2"/>
    <property type="match status" value="1"/>
</dbReference>
<dbReference type="GO" id="GO:0005654">
    <property type="term" value="C:nucleoplasm"/>
    <property type="evidence" value="ECO:0007669"/>
    <property type="project" value="TreeGrafter"/>
</dbReference>
<dbReference type="PANTHER" id="PTHR10865">
    <property type="entry name" value="METASTASIS-ASSOCIATED PROTEIN AND MESODERM INDUCTION EARLY RESPONSE PROTEIN"/>
    <property type="match status" value="1"/>
</dbReference>
<dbReference type="AlphaFoldDB" id="A0AAN8LZU7"/>
<proteinExistence type="predicted"/>
<feature type="domain" description="ELM2" evidence="3">
    <location>
        <begin position="122"/>
        <end position="205"/>
    </location>
</feature>
<dbReference type="PROSITE" id="PS51156">
    <property type="entry name" value="ELM2"/>
    <property type="match status" value="1"/>
</dbReference>
<feature type="compositionally biased region" description="Acidic residues" evidence="2">
    <location>
        <begin position="103"/>
        <end position="116"/>
    </location>
</feature>
<feature type="compositionally biased region" description="Acidic residues" evidence="2">
    <location>
        <begin position="38"/>
        <end position="64"/>
    </location>
</feature>
<evidence type="ECO:0000259" key="3">
    <source>
        <dbReference type="PROSITE" id="PS51156"/>
    </source>
</evidence>
<dbReference type="GO" id="GO:0042826">
    <property type="term" value="F:histone deacetylase binding"/>
    <property type="evidence" value="ECO:0007669"/>
    <property type="project" value="TreeGrafter"/>
</dbReference>
<sequence length="205" mass="24138">MLRRDHFSKRIDDLAREGEMPIHELLSMYGYGGGSPADGEEEEDEEDLEDEELEDEEEEEEEEWTMMKAADSTGELKRNKTERVKISSGLGEREPKRKYFESNDAEEESEDEDYVPSDDWKKEIMVGSMYQAETPSGLCKYNDNEKAYENDDQLLWDPESFPSARCGVLTRRQNEQERRREWMPSLRDPMSKTMSRRFMSWSSVN</sequence>
<dbReference type="Pfam" id="PF01448">
    <property type="entry name" value="ELM2"/>
    <property type="match status" value="1"/>
</dbReference>
<gene>
    <name evidence="4" type="ORF">J4Q44_G00184210</name>
</gene>
<accession>A0AAN8LZU7</accession>
<comment type="caution">
    <text evidence="4">The sequence shown here is derived from an EMBL/GenBank/DDBJ whole genome shotgun (WGS) entry which is preliminary data.</text>
</comment>
<evidence type="ECO:0000313" key="4">
    <source>
        <dbReference type="EMBL" id="KAK6310366.1"/>
    </source>
</evidence>
<feature type="compositionally biased region" description="Basic and acidic residues" evidence="2">
    <location>
        <begin position="74"/>
        <end position="101"/>
    </location>
</feature>
<organism evidence="4 5">
    <name type="scientific">Coregonus suidteri</name>
    <dbReference type="NCBI Taxonomy" id="861788"/>
    <lineage>
        <taxon>Eukaryota</taxon>
        <taxon>Metazoa</taxon>
        <taxon>Chordata</taxon>
        <taxon>Craniata</taxon>
        <taxon>Vertebrata</taxon>
        <taxon>Euteleostomi</taxon>
        <taxon>Actinopterygii</taxon>
        <taxon>Neopterygii</taxon>
        <taxon>Teleostei</taxon>
        <taxon>Protacanthopterygii</taxon>
        <taxon>Salmoniformes</taxon>
        <taxon>Salmonidae</taxon>
        <taxon>Coregoninae</taxon>
        <taxon>Coregonus</taxon>
    </lineage>
</organism>
<dbReference type="InterPro" id="IPR000949">
    <property type="entry name" value="ELM2_dom"/>
</dbReference>
<name>A0AAN8LZU7_9TELE</name>
<protein>
    <recommendedName>
        <fullName evidence="3">ELM2 domain-containing protein</fullName>
    </recommendedName>
</protein>
<evidence type="ECO:0000256" key="2">
    <source>
        <dbReference type="SAM" id="MobiDB-lite"/>
    </source>
</evidence>
<evidence type="ECO:0000313" key="5">
    <source>
        <dbReference type="Proteomes" id="UP001356427"/>
    </source>
</evidence>
<dbReference type="EMBL" id="JAGTTL010000016">
    <property type="protein sequence ID" value="KAK6310366.1"/>
    <property type="molecule type" value="Genomic_DNA"/>
</dbReference>
<dbReference type="GO" id="GO:0003714">
    <property type="term" value="F:transcription corepressor activity"/>
    <property type="evidence" value="ECO:0007669"/>
    <property type="project" value="TreeGrafter"/>
</dbReference>
<feature type="region of interest" description="Disordered" evidence="2">
    <location>
        <begin position="25"/>
        <end position="118"/>
    </location>
</feature>
<dbReference type="GO" id="GO:0000122">
    <property type="term" value="P:negative regulation of transcription by RNA polymerase II"/>
    <property type="evidence" value="ECO:0007669"/>
    <property type="project" value="TreeGrafter"/>
</dbReference>
<evidence type="ECO:0000256" key="1">
    <source>
        <dbReference type="ARBA" id="ARBA00023242"/>
    </source>
</evidence>
<dbReference type="Proteomes" id="UP001356427">
    <property type="component" value="Unassembled WGS sequence"/>
</dbReference>
<keyword evidence="1" id="KW-0539">Nucleus</keyword>
<reference evidence="4 5" key="1">
    <citation type="submission" date="2021-04" db="EMBL/GenBank/DDBJ databases">
        <authorList>
            <person name="De Guttry C."/>
            <person name="Zahm M."/>
            <person name="Klopp C."/>
            <person name="Cabau C."/>
            <person name="Louis A."/>
            <person name="Berthelot C."/>
            <person name="Parey E."/>
            <person name="Roest Crollius H."/>
            <person name="Montfort J."/>
            <person name="Robinson-Rechavi M."/>
            <person name="Bucao C."/>
            <person name="Bouchez O."/>
            <person name="Gislard M."/>
            <person name="Lluch J."/>
            <person name="Milhes M."/>
            <person name="Lampietro C."/>
            <person name="Lopez Roques C."/>
            <person name="Donnadieu C."/>
            <person name="Braasch I."/>
            <person name="Desvignes T."/>
            <person name="Postlethwait J."/>
            <person name="Bobe J."/>
            <person name="Wedekind C."/>
            <person name="Guiguen Y."/>
        </authorList>
    </citation>
    <scope>NUCLEOTIDE SEQUENCE [LARGE SCALE GENOMIC DNA]</scope>
    <source>
        <strain evidence="4">Cs_M1</strain>
        <tissue evidence="4">Blood</tissue>
    </source>
</reference>
<dbReference type="PANTHER" id="PTHR10865:SF24">
    <property type="entry name" value="MESODERM INDUCTION EARLY RESPONSE PROTEIN 1"/>
    <property type="match status" value="1"/>
</dbReference>
<keyword evidence="5" id="KW-1185">Reference proteome</keyword>
<dbReference type="InterPro" id="IPR040138">
    <property type="entry name" value="MIER/MTA"/>
</dbReference>